<dbReference type="OrthoDB" id="4160186at2"/>
<protein>
    <submittedName>
        <fullName evidence="1">Uncharacterized protein</fullName>
    </submittedName>
</protein>
<name>A0A1H0NSL6_9ACTN</name>
<dbReference type="STRING" id="1090615.SAMN04515671_2470"/>
<dbReference type="Proteomes" id="UP000198741">
    <property type="component" value="Chromosome I"/>
</dbReference>
<evidence type="ECO:0000313" key="1">
    <source>
        <dbReference type="EMBL" id="SDO95634.1"/>
    </source>
</evidence>
<dbReference type="RefSeq" id="WP_090476233.1">
    <property type="nucleotide sequence ID" value="NZ_LT629710.1"/>
</dbReference>
<proteinExistence type="predicted"/>
<accession>A0A1H0NSL6</accession>
<organism evidence="1 2">
    <name type="scientific">Nakamurella panacisegetis</name>
    <dbReference type="NCBI Taxonomy" id="1090615"/>
    <lineage>
        <taxon>Bacteria</taxon>
        <taxon>Bacillati</taxon>
        <taxon>Actinomycetota</taxon>
        <taxon>Actinomycetes</taxon>
        <taxon>Nakamurellales</taxon>
        <taxon>Nakamurellaceae</taxon>
        <taxon>Nakamurella</taxon>
    </lineage>
</organism>
<sequence length="210" mass="23424">MYIAGTESCQISVDEPSALVVALYIRELIGISGLTAPEIPVLDPSSDIWPAWAPRPSAGLAPPPDPFAGLIDREQTAREWARWWRHALAVGAAAIDDLHPPKFPAFHATPSLRLLLQVHYERAALWADVISSDPRVKRAHSAPRDGLETLAREAARSWGARPFRLRITVIPVQTEHAWQLGPDHILMTRHLIADRENVLDWLRSRILAMS</sequence>
<reference evidence="1 2" key="1">
    <citation type="submission" date="2016-10" db="EMBL/GenBank/DDBJ databases">
        <authorList>
            <person name="de Groot N.N."/>
        </authorList>
    </citation>
    <scope>NUCLEOTIDE SEQUENCE [LARGE SCALE GENOMIC DNA]</scope>
    <source>
        <strain evidence="2">P4-7,KCTC 19426,CECT 7604</strain>
    </source>
</reference>
<keyword evidence="2" id="KW-1185">Reference proteome</keyword>
<gene>
    <name evidence="1" type="ORF">SAMN04515671_2470</name>
</gene>
<dbReference type="AlphaFoldDB" id="A0A1H0NSL6"/>
<dbReference type="EMBL" id="LT629710">
    <property type="protein sequence ID" value="SDO95634.1"/>
    <property type="molecule type" value="Genomic_DNA"/>
</dbReference>
<evidence type="ECO:0000313" key="2">
    <source>
        <dbReference type="Proteomes" id="UP000198741"/>
    </source>
</evidence>